<keyword evidence="1" id="KW-1133">Transmembrane helix</keyword>
<protein>
    <recommendedName>
        <fullName evidence="2">Peptidase M56 domain-containing protein</fullName>
    </recommendedName>
</protein>
<dbReference type="AlphaFoldDB" id="A0A919XTV2"/>
<dbReference type="PANTHER" id="PTHR34978">
    <property type="entry name" value="POSSIBLE SENSOR-TRANSDUCER PROTEIN BLAR"/>
    <property type="match status" value="1"/>
</dbReference>
<dbReference type="CDD" id="cd07341">
    <property type="entry name" value="M56_BlaR1_MecR1_like"/>
    <property type="match status" value="1"/>
</dbReference>
<evidence type="ECO:0000256" key="1">
    <source>
        <dbReference type="SAM" id="Phobius"/>
    </source>
</evidence>
<feature type="transmembrane region" description="Helical" evidence="1">
    <location>
        <begin position="38"/>
        <end position="57"/>
    </location>
</feature>
<evidence type="ECO:0000259" key="2">
    <source>
        <dbReference type="Pfam" id="PF05569"/>
    </source>
</evidence>
<keyword evidence="1" id="KW-0812">Transmembrane</keyword>
<gene>
    <name evidence="3" type="ORF">J41TS12_11340</name>
</gene>
<dbReference type="RefSeq" id="WP_212938611.1">
    <property type="nucleotide sequence ID" value="NZ_BORR01000003.1"/>
</dbReference>
<organism evidence="3 4">
    <name type="scientific">Paenibacillus antibioticophila</name>
    <dbReference type="NCBI Taxonomy" id="1274374"/>
    <lineage>
        <taxon>Bacteria</taxon>
        <taxon>Bacillati</taxon>
        <taxon>Bacillota</taxon>
        <taxon>Bacilli</taxon>
        <taxon>Bacillales</taxon>
        <taxon>Paenibacillaceae</taxon>
        <taxon>Paenibacillus</taxon>
    </lineage>
</organism>
<keyword evidence="1" id="KW-0472">Membrane</keyword>
<comment type="caution">
    <text evidence="3">The sequence shown here is derived from an EMBL/GenBank/DDBJ whole genome shotgun (WGS) entry which is preliminary data.</text>
</comment>
<evidence type="ECO:0000313" key="3">
    <source>
        <dbReference type="EMBL" id="GIO36273.1"/>
    </source>
</evidence>
<dbReference type="EMBL" id="BORR01000003">
    <property type="protein sequence ID" value="GIO36273.1"/>
    <property type="molecule type" value="Genomic_DNA"/>
</dbReference>
<feature type="transmembrane region" description="Helical" evidence="1">
    <location>
        <begin position="270"/>
        <end position="291"/>
    </location>
</feature>
<name>A0A919XTV2_9BACL</name>
<dbReference type="InterPro" id="IPR008756">
    <property type="entry name" value="Peptidase_M56"/>
</dbReference>
<keyword evidence="4" id="KW-1185">Reference proteome</keyword>
<feature type="domain" description="Peptidase M56" evidence="2">
    <location>
        <begin position="11"/>
        <end position="302"/>
    </location>
</feature>
<accession>A0A919XTV2</accession>
<feature type="transmembrane region" description="Helical" evidence="1">
    <location>
        <begin position="12"/>
        <end position="31"/>
    </location>
</feature>
<evidence type="ECO:0000313" key="4">
    <source>
        <dbReference type="Proteomes" id="UP000681162"/>
    </source>
</evidence>
<feature type="transmembrane region" description="Helical" evidence="1">
    <location>
        <begin position="221"/>
        <end position="242"/>
    </location>
</feature>
<dbReference type="Proteomes" id="UP000681162">
    <property type="component" value="Unassembled WGS sequence"/>
</dbReference>
<feature type="transmembrane region" description="Helical" evidence="1">
    <location>
        <begin position="115"/>
        <end position="136"/>
    </location>
</feature>
<dbReference type="InterPro" id="IPR052173">
    <property type="entry name" value="Beta-lactam_resp_regulator"/>
</dbReference>
<feature type="transmembrane region" description="Helical" evidence="1">
    <location>
        <begin position="311"/>
        <end position="332"/>
    </location>
</feature>
<reference evidence="3 4" key="1">
    <citation type="submission" date="2021-03" db="EMBL/GenBank/DDBJ databases">
        <title>Antimicrobial resistance genes in bacteria isolated from Japanese honey, and their potential for conferring macrolide and lincosamide resistance in the American foulbrood pathogen Paenibacillus larvae.</title>
        <authorList>
            <person name="Okamoto M."/>
            <person name="Kumagai M."/>
            <person name="Kanamori H."/>
            <person name="Takamatsu D."/>
        </authorList>
    </citation>
    <scope>NUCLEOTIDE SEQUENCE [LARGE SCALE GENOMIC DNA]</scope>
    <source>
        <strain evidence="3 4">J41TS12</strain>
    </source>
</reference>
<dbReference type="PANTHER" id="PTHR34978:SF3">
    <property type="entry name" value="SLR0241 PROTEIN"/>
    <property type="match status" value="1"/>
</dbReference>
<proteinExistence type="predicted"/>
<sequence>MLHFRMDMPLYLIALYGSAMIIIVLLLRSFLRDRLPKFVFPLLWGVVLIRLLFPFSLSSPISATVPEWQQQQQELSDSSSIYVSGLMEGTVTTDVSASEAVAYTTESSDHLMVNWWTVLAVIYGLGGAATAGVMQYQKLQYSRKLKNSLLVEHNQNINTILRDMGMGHVLVFTNDQVASPLVCGILHPKIYLPASIDFRNHQLLRHILTHETMHIKRRDNWLKSVMLLALCLHWYNPLVWLMSKSLASDLEAACDAAVLRKTGADERKSYAASLLTMAITGSRPALLYSAFSKTEVERRIQNVLSYKKATAFVLSVSILFVLASTVVFATGAQAPFSSYLSSYCSSDSSRWAVKAELARDISLGENARQRADIAILDVLRADTSHDPDIIVREVKSALAREFNVEKGAFRLVVDLSLMEDEVLEEYAKEGITRGQDGFYVYNGEAVRTYEDEMLGSVQTREQGAVDIAVHRDRLGQITSVMVLKEGDAEFDRRTKEIQRNRYDTGSASNSPVVEQTTDVVEEGTEQGFFR</sequence>
<dbReference type="Pfam" id="PF05569">
    <property type="entry name" value="Peptidase_M56"/>
    <property type="match status" value="1"/>
</dbReference>